<dbReference type="InterPro" id="IPR011008">
    <property type="entry name" value="Dimeric_a/b-barrel"/>
</dbReference>
<dbReference type="Gene3D" id="3.30.70.1060">
    <property type="entry name" value="Dimeric alpha+beta barrel"/>
    <property type="match status" value="1"/>
</dbReference>
<sequence length="122" mass="13402">MPTGTQQSTLGASHEVLYFVSSELADREPDAIFARLGEHLSFLSQLSSNGILVMGGPLETPDGKNSGNGIYVLRAESLAAAEQIVARDPLHYTGIRIPRVSRWNLKKEWSTLPGPEEQRWPS</sequence>
<proteinExistence type="inferred from homology"/>
<dbReference type="Pfam" id="PF03795">
    <property type="entry name" value="YCII"/>
    <property type="match status" value="1"/>
</dbReference>
<evidence type="ECO:0000313" key="4">
    <source>
        <dbReference type="Proteomes" id="UP000250347"/>
    </source>
</evidence>
<dbReference type="EMBL" id="QMEU01000005">
    <property type="protein sequence ID" value="RAU99390.1"/>
    <property type="molecule type" value="Genomic_DNA"/>
</dbReference>
<comment type="caution">
    <text evidence="3">The sequence shown here is derived from an EMBL/GenBank/DDBJ whole genome shotgun (WGS) entry which is preliminary data.</text>
</comment>
<dbReference type="AlphaFoldDB" id="A0A329KVI0"/>
<dbReference type="InterPro" id="IPR005545">
    <property type="entry name" value="YCII"/>
</dbReference>
<organism evidence="3 4">
    <name type="scientific">Mycobacterium colombiense</name>
    <dbReference type="NCBI Taxonomy" id="339268"/>
    <lineage>
        <taxon>Bacteria</taxon>
        <taxon>Bacillati</taxon>
        <taxon>Actinomycetota</taxon>
        <taxon>Actinomycetes</taxon>
        <taxon>Mycobacteriales</taxon>
        <taxon>Mycobacteriaceae</taxon>
        <taxon>Mycobacterium</taxon>
        <taxon>Mycobacterium avium complex (MAC)</taxon>
    </lineage>
</organism>
<evidence type="ECO:0000259" key="2">
    <source>
        <dbReference type="Pfam" id="PF03795"/>
    </source>
</evidence>
<evidence type="ECO:0000256" key="1">
    <source>
        <dbReference type="ARBA" id="ARBA00007689"/>
    </source>
</evidence>
<evidence type="ECO:0000313" key="3">
    <source>
        <dbReference type="EMBL" id="RAU99390.1"/>
    </source>
</evidence>
<dbReference type="SUPFAM" id="SSF54909">
    <property type="entry name" value="Dimeric alpha+beta barrel"/>
    <property type="match status" value="1"/>
</dbReference>
<protein>
    <recommendedName>
        <fullName evidence="2">YCII-related domain-containing protein</fullName>
    </recommendedName>
</protein>
<gene>
    <name evidence="3" type="ORF">DQP58_03740</name>
</gene>
<name>A0A329KVI0_9MYCO</name>
<comment type="similarity">
    <text evidence="1">Belongs to the YciI family.</text>
</comment>
<accession>A0A329KVI0</accession>
<dbReference type="Proteomes" id="UP000250347">
    <property type="component" value="Unassembled WGS sequence"/>
</dbReference>
<dbReference type="RefSeq" id="WP_112707155.1">
    <property type="nucleotide sequence ID" value="NZ_QMEU01000005.1"/>
</dbReference>
<feature type="domain" description="YCII-related" evidence="2">
    <location>
        <begin position="36"/>
        <end position="104"/>
    </location>
</feature>
<reference evidence="3 4" key="1">
    <citation type="submission" date="2018-06" db="EMBL/GenBank/DDBJ databases">
        <title>NTM in soil in Japan.</title>
        <authorList>
            <person name="Ohya K."/>
        </authorList>
    </citation>
    <scope>NUCLEOTIDE SEQUENCE [LARGE SCALE GENOMIC DNA]</scope>
    <source>
        <strain evidence="3 4">GF76</strain>
    </source>
</reference>